<comment type="subcellular location">
    <subcellularLocation>
        <location evidence="1">Cell membrane</location>
        <topology evidence="1">Multi-pass membrane protein</topology>
    </subcellularLocation>
</comment>
<evidence type="ECO:0000256" key="4">
    <source>
        <dbReference type="ARBA" id="ARBA00022989"/>
    </source>
</evidence>
<evidence type="ECO:0000256" key="1">
    <source>
        <dbReference type="ARBA" id="ARBA00004651"/>
    </source>
</evidence>
<feature type="transmembrane region" description="Helical" evidence="6">
    <location>
        <begin position="119"/>
        <end position="142"/>
    </location>
</feature>
<feature type="domain" description="Putative aromatic acid exporter C-terminal" evidence="7">
    <location>
        <begin position="148"/>
        <end position="312"/>
    </location>
</feature>
<reference evidence="8" key="1">
    <citation type="submission" date="2021-03" db="EMBL/GenBank/DDBJ databases">
        <title>Comparative Genomics and Metabolomics in the genus Turicibacter.</title>
        <authorList>
            <person name="Maki J."/>
            <person name="Looft T."/>
        </authorList>
    </citation>
    <scope>NUCLEOTIDE SEQUENCE</scope>
    <source>
        <strain evidence="8">ISU324</strain>
    </source>
</reference>
<name>A0A9Q9CLL6_9FIRM</name>
<dbReference type="Pfam" id="PF06081">
    <property type="entry name" value="ArAE_1"/>
    <property type="match status" value="1"/>
</dbReference>
<evidence type="ECO:0000256" key="3">
    <source>
        <dbReference type="ARBA" id="ARBA00022692"/>
    </source>
</evidence>
<dbReference type="EMBL" id="CP071250">
    <property type="protein sequence ID" value="UUF07611.1"/>
    <property type="molecule type" value="Genomic_DNA"/>
</dbReference>
<dbReference type="AlphaFoldDB" id="A0A9Q9CLL6"/>
<keyword evidence="5 6" id="KW-0472">Membrane</keyword>
<dbReference type="Gene3D" id="1.20.120.940">
    <property type="entry name" value="Putative aromatic acid exporter, C-terminal domain"/>
    <property type="match status" value="1"/>
</dbReference>
<feature type="transmembrane region" description="Helical" evidence="6">
    <location>
        <begin position="83"/>
        <end position="107"/>
    </location>
</feature>
<evidence type="ECO:0000256" key="2">
    <source>
        <dbReference type="ARBA" id="ARBA00022475"/>
    </source>
</evidence>
<dbReference type="RefSeq" id="WP_055244180.1">
    <property type="nucleotide sequence ID" value="NZ_CP071250.1"/>
</dbReference>
<dbReference type="Pfam" id="PF11728">
    <property type="entry name" value="ArAE_1_C"/>
    <property type="match status" value="1"/>
</dbReference>
<evidence type="ECO:0000256" key="6">
    <source>
        <dbReference type="SAM" id="Phobius"/>
    </source>
</evidence>
<dbReference type="PANTHER" id="PTHR40064">
    <property type="entry name" value="MEMBRANE PROTEIN-RELATED"/>
    <property type="match status" value="1"/>
</dbReference>
<keyword evidence="3 6" id="KW-0812">Transmembrane</keyword>
<accession>A0A9Q9CLL6</accession>
<proteinExistence type="predicted"/>
<dbReference type="InterPro" id="IPR038323">
    <property type="entry name" value="ArAE_1_C_sf"/>
</dbReference>
<evidence type="ECO:0000313" key="9">
    <source>
        <dbReference type="Proteomes" id="UP001058072"/>
    </source>
</evidence>
<evidence type="ECO:0000259" key="7">
    <source>
        <dbReference type="Pfam" id="PF11728"/>
    </source>
</evidence>
<dbReference type="InterPro" id="IPR010343">
    <property type="entry name" value="ArAE_1"/>
</dbReference>
<organism evidence="8 9">
    <name type="scientific">Turicibacter bilis</name>
    <dbReference type="NCBI Taxonomy" id="2735723"/>
    <lineage>
        <taxon>Bacteria</taxon>
        <taxon>Bacillati</taxon>
        <taxon>Bacillota</taxon>
        <taxon>Erysipelotrichia</taxon>
        <taxon>Erysipelotrichales</taxon>
        <taxon>Turicibacteraceae</taxon>
        <taxon>Turicibacter</taxon>
    </lineage>
</organism>
<evidence type="ECO:0000313" key="8">
    <source>
        <dbReference type="EMBL" id="UUF07611.1"/>
    </source>
</evidence>
<feature type="transmembrane region" description="Helical" evidence="6">
    <location>
        <begin position="57"/>
        <end position="76"/>
    </location>
</feature>
<dbReference type="Proteomes" id="UP001058072">
    <property type="component" value="Chromosome"/>
</dbReference>
<keyword evidence="2" id="KW-1003">Cell membrane</keyword>
<sequence>MKHKLGMRTIKTAIGATIAILMAQSLGLKYALSAGIITVLSVQNTKKKSLEIALLRLNSTLLALGISCILFLLLGFHPVAFGIYLLIFIPIAAHFKLSDGIVVSSVLVTHLLGEGYVNLSLLINELMLMFIGAGIALIFNLYMPKMIHQIKKDQDDIEEHLRTVLFCLANTTRSQSVSIDEEALFLSLANRLEIARLRAEQNRQNYLFDEMTYYAQYMEMRTMQYHVLTNMRQTLGKVVMTLEQSIMLADLTEHIAMSLHEFNTADDLIKKTKAVLTSCRNQELPKTREEFENRAMLFQYLNDVMHLLEIKRQFIANLTDEQVRKFNPYALEEAIN</sequence>
<dbReference type="InterPro" id="IPR021062">
    <property type="entry name" value="ArAE_1_C"/>
</dbReference>
<dbReference type="GO" id="GO:0005886">
    <property type="term" value="C:plasma membrane"/>
    <property type="evidence" value="ECO:0007669"/>
    <property type="project" value="UniProtKB-SubCell"/>
</dbReference>
<keyword evidence="4 6" id="KW-1133">Transmembrane helix</keyword>
<dbReference type="InterPro" id="IPR052984">
    <property type="entry name" value="UPF0421"/>
</dbReference>
<gene>
    <name evidence="8" type="ORF">J0J70_08200</name>
</gene>
<protein>
    <submittedName>
        <fullName evidence="8">Aromatic acid exporter family protein</fullName>
    </submittedName>
</protein>
<evidence type="ECO:0000256" key="5">
    <source>
        <dbReference type="ARBA" id="ARBA00023136"/>
    </source>
</evidence>
<dbReference type="PANTHER" id="PTHR40064:SF1">
    <property type="entry name" value="MEMBRANE PROTEIN"/>
    <property type="match status" value="1"/>
</dbReference>